<dbReference type="AlphaFoldDB" id="A0ABD1RGH3"/>
<sequence>MFLAEMLIDAGEVVESPGRIMVNRSLFWVYVNLLYELIFVSPLLKLPWKVVSFSMKLQTLVPSEAFDTNFTDEYVSGNKFVGKRANLSISICLPPPPNPPGE</sequence>
<evidence type="ECO:0000313" key="1">
    <source>
        <dbReference type="EMBL" id="KAL2487534.1"/>
    </source>
</evidence>
<accession>A0ABD1RGH3</accession>
<evidence type="ECO:0000313" key="2">
    <source>
        <dbReference type="Proteomes" id="UP001604277"/>
    </source>
</evidence>
<name>A0ABD1RGH3_9LAMI</name>
<dbReference type="EMBL" id="JBFOLJ010000012">
    <property type="protein sequence ID" value="KAL2487534.1"/>
    <property type="molecule type" value="Genomic_DNA"/>
</dbReference>
<proteinExistence type="predicted"/>
<reference evidence="2" key="1">
    <citation type="submission" date="2024-07" db="EMBL/GenBank/DDBJ databases">
        <title>Two chromosome-level genome assemblies of Korean endemic species Abeliophyllum distichum and Forsythia ovata (Oleaceae).</title>
        <authorList>
            <person name="Jang H."/>
        </authorList>
    </citation>
    <scope>NUCLEOTIDE SEQUENCE [LARGE SCALE GENOMIC DNA]</scope>
</reference>
<gene>
    <name evidence="1" type="ORF">Fot_40826</name>
</gene>
<keyword evidence="2" id="KW-1185">Reference proteome</keyword>
<keyword evidence="1" id="KW-0346">Stress response</keyword>
<protein>
    <submittedName>
        <fullName evidence="1">Heat shock protein DnaJ with tetratricopeptiderepeat</fullName>
    </submittedName>
</protein>
<organism evidence="1 2">
    <name type="scientific">Forsythia ovata</name>
    <dbReference type="NCBI Taxonomy" id="205694"/>
    <lineage>
        <taxon>Eukaryota</taxon>
        <taxon>Viridiplantae</taxon>
        <taxon>Streptophyta</taxon>
        <taxon>Embryophyta</taxon>
        <taxon>Tracheophyta</taxon>
        <taxon>Spermatophyta</taxon>
        <taxon>Magnoliopsida</taxon>
        <taxon>eudicotyledons</taxon>
        <taxon>Gunneridae</taxon>
        <taxon>Pentapetalae</taxon>
        <taxon>asterids</taxon>
        <taxon>lamiids</taxon>
        <taxon>Lamiales</taxon>
        <taxon>Oleaceae</taxon>
        <taxon>Forsythieae</taxon>
        <taxon>Forsythia</taxon>
    </lineage>
</organism>
<dbReference type="Proteomes" id="UP001604277">
    <property type="component" value="Unassembled WGS sequence"/>
</dbReference>
<comment type="caution">
    <text evidence="1">The sequence shown here is derived from an EMBL/GenBank/DDBJ whole genome shotgun (WGS) entry which is preliminary data.</text>
</comment>